<feature type="non-terminal residue" evidence="2">
    <location>
        <position position="1"/>
    </location>
</feature>
<name>A0ABN8IG75_9NEOP</name>
<reference evidence="2" key="1">
    <citation type="submission" date="2022-03" db="EMBL/GenBank/DDBJ databases">
        <authorList>
            <person name="Martin H S."/>
        </authorList>
    </citation>
    <scope>NUCLEOTIDE SEQUENCE</scope>
</reference>
<feature type="compositionally biased region" description="Low complexity" evidence="1">
    <location>
        <begin position="43"/>
        <end position="55"/>
    </location>
</feature>
<evidence type="ECO:0000256" key="1">
    <source>
        <dbReference type="SAM" id="MobiDB-lite"/>
    </source>
</evidence>
<evidence type="ECO:0000313" key="2">
    <source>
        <dbReference type="EMBL" id="CAH2055749.1"/>
    </source>
</evidence>
<gene>
    <name evidence="2" type="ORF">IPOD504_LOCUS9068</name>
</gene>
<feature type="region of interest" description="Disordered" evidence="1">
    <location>
        <begin position="43"/>
        <end position="81"/>
    </location>
</feature>
<accession>A0ABN8IG75</accession>
<dbReference type="EMBL" id="OW152834">
    <property type="protein sequence ID" value="CAH2055749.1"/>
    <property type="molecule type" value="Genomic_DNA"/>
</dbReference>
<organism evidence="2 3">
    <name type="scientific">Iphiclides podalirius</name>
    <name type="common">scarce swallowtail</name>
    <dbReference type="NCBI Taxonomy" id="110791"/>
    <lineage>
        <taxon>Eukaryota</taxon>
        <taxon>Metazoa</taxon>
        <taxon>Ecdysozoa</taxon>
        <taxon>Arthropoda</taxon>
        <taxon>Hexapoda</taxon>
        <taxon>Insecta</taxon>
        <taxon>Pterygota</taxon>
        <taxon>Neoptera</taxon>
        <taxon>Endopterygota</taxon>
        <taxon>Lepidoptera</taxon>
        <taxon>Glossata</taxon>
        <taxon>Ditrysia</taxon>
        <taxon>Papilionoidea</taxon>
        <taxon>Papilionidae</taxon>
        <taxon>Papilioninae</taxon>
        <taxon>Iphiclides</taxon>
    </lineage>
</organism>
<dbReference type="Proteomes" id="UP000837857">
    <property type="component" value="Chromosome 22"/>
</dbReference>
<evidence type="ECO:0000313" key="3">
    <source>
        <dbReference type="Proteomes" id="UP000837857"/>
    </source>
</evidence>
<sequence>MVSSINRVLRNLAAQKEKSSNQQSGTDCSTPVYERLRLLGAPGSAPAWPRAPWPAQIDTRTPPYQLHSLSPGPQTIGCGTDIPGMKKGKYDVYTTLFRNQFGMSRKRVWQERE</sequence>
<proteinExistence type="predicted"/>
<protein>
    <submittedName>
        <fullName evidence="2">Uncharacterized protein</fullName>
    </submittedName>
</protein>
<keyword evidence="3" id="KW-1185">Reference proteome</keyword>